<reference evidence="6" key="1">
    <citation type="submission" date="2023-01" db="EMBL/GenBank/DDBJ databases">
        <title>Genome assembly of the deep-sea coral Lophelia pertusa.</title>
        <authorList>
            <person name="Herrera S."/>
            <person name="Cordes E."/>
        </authorList>
    </citation>
    <scope>NUCLEOTIDE SEQUENCE</scope>
    <source>
        <strain evidence="6">USNM1676648</strain>
        <tissue evidence="6">Polyp</tissue>
    </source>
</reference>
<keyword evidence="2" id="KW-0812">Transmembrane</keyword>
<dbReference type="OrthoDB" id="6051552at2759"/>
<dbReference type="PROSITE" id="PS50856">
    <property type="entry name" value="AMOP"/>
    <property type="match status" value="1"/>
</dbReference>
<proteinExistence type="predicted"/>
<evidence type="ECO:0000256" key="3">
    <source>
        <dbReference type="ARBA" id="ARBA00022989"/>
    </source>
</evidence>
<accession>A0A9X0CTM1</accession>
<organism evidence="6 7">
    <name type="scientific">Desmophyllum pertusum</name>
    <dbReference type="NCBI Taxonomy" id="174260"/>
    <lineage>
        <taxon>Eukaryota</taxon>
        <taxon>Metazoa</taxon>
        <taxon>Cnidaria</taxon>
        <taxon>Anthozoa</taxon>
        <taxon>Hexacorallia</taxon>
        <taxon>Scleractinia</taxon>
        <taxon>Caryophylliina</taxon>
        <taxon>Caryophylliidae</taxon>
        <taxon>Desmophyllum</taxon>
    </lineage>
</organism>
<dbReference type="PANTHER" id="PTHR13802">
    <property type="entry name" value="MUCIN 4-RELATED"/>
    <property type="match status" value="1"/>
</dbReference>
<evidence type="ECO:0000256" key="4">
    <source>
        <dbReference type="ARBA" id="ARBA00023136"/>
    </source>
</evidence>
<comment type="caution">
    <text evidence="6">The sequence shown here is derived from an EMBL/GenBank/DDBJ whole genome shotgun (WGS) entry which is preliminary data.</text>
</comment>
<dbReference type="InterPro" id="IPR051495">
    <property type="entry name" value="Epithelial_Barrier/Signaling"/>
</dbReference>
<evidence type="ECO:0000259" key="5">
    <source>
        <dbReference type="PROSITE" id="PS50856"/>
    </source>
</evidence>
<sequence length="319" mass="36337">MVTIPNGPHGVHAVQPAVTVLTFATDPASIRHRPMVAVTAWVREMRLNSVSLKLCIPRLYPYGTHVRDRQITRNLDRNDCLRINIPGQGLPFRIRQHKRLHEIPSSYFTEKLSRSLWLDITQETVEIYNSSIYQGTQDSSLILWKVLKPTLLTKRLGNTNSHGLWFFRLENSSVLDLPAKKCYTWSSQQASITIPRIRPCPCTFNQAIADKLFYVDYNQIVAGRSNLTTCAYSLPFRTSAWVQQCCYTERPGVGKVLTTGQPEGGSPFLMGIPGLPFMITDLEAHAYCCNSFLCDIYYQHRPSDTCSRYNSRRRGKTIC</sequence>
<dbReference type="PANTHER" id="PTHR13802:SF52">
    <property type="entry name" value="MUCIN-4"/>
    <property type="match status" value="1"/>
</dbReference>
<dbReference type="GO" id="GO:0005176">
    <property type="term" value="F:ErbB-2 class receptor binding"/>
    <property type="evidence" value="ECO:0007669"/>
    <property type="project" value="TreeGrafter"/>
</dbReference>
<dbReference type="GO" id="GO:0016020">
    <property type="term" value="C:membrane"/>
    <property type="evidence" value="ECO:0007669"/>
    <property type="project" value="UniProtKB-SubCell"/>
</dbReference>
<evidence type="ECO:0000313" key="7">
    <source>
        <dbReference type="Proteomes" id="UP001163046"/>
    </source>
</evidence>
<name>A0A9X0CTM1_9CNID</name>
<keyword evidence="4" id="KW-0472">Membrane</keyword>
<dbReference type="InterPro" id="IPR005533">
    <property type="entry name" value="AMOP_dom"/>
</dbReference>
<dbReference type="EMBL" id="MU826621">
    <property type="protein sequence ID" value="KAJ7375627.1"/>
    <property type="molecule type" value="Genomic_DNA"/>
</dbReference>
<feature type="domain" description="AMOP" evidence="5">
    <location>
        <begin position="174"/>
        <end position="313"/>
    </location>
</feature>
<dbReference type="Proteomes" id="UP001163046">
    <property type="component" value="Unassembled WGS sequence"/>
</dbReference>
<keyword evidence="3" id="KW-1133">Transmembrane helix</keyword>
<protein>
    <submittedName>
        <fullName evidence="6">Protein GPR15L</fullName>
    </submittedName>
</protein>
<keyword evidence="7" id="KW-1185">Reference proteome</keyword>
<evidence type="ECO:0000256" key="1">
    <source>
        <dbReference type="ARBA" id="ARBA00004370"/>
    </source>
</evidence>
<evidence type="ECO:0000256" key="2">
    <source>
        <dbReference type="ARBA" id="ARBA00022692"/>
    </source>
</evidence>
<gene>
    <name evidence="6" type="primary">SUSD2_2</name>
    <name evidence="6" type="ORF">OS493_039997</name>
</gene>
<dbReference type="SMART" id="SM00723">
    <property type="entry name" value="AMOP"/>
    <property type="match status" value="1"/>
</dbReference>
<dbReference type="AlphaFoldDB" id="A0A9X0CTM1"/>
<comment type="subcellular location">
    <subcellularLocation>
        <location evidence="1">Membrane</location>
    </subcellularLocation>
</comment>
<evidence type="ECO:0000313" key="6">
    <source>
        <dbReference type="EMBL" id="KAJ7375627.1"/>
    </source>
</evidence>